<dbReference type="GO" id="GO:1990189">
    <property type="term" value="F:protein N-terminal-serine acetyltransferase activity"/>
    <property type="evidence" value="ECO:0007669"/>
    <property type="project" value="TreeGrafter"/>
</dbReference>
<dbReference type="Proteomes" id="UP000231987">
    <property type="component" value="Unassembled WGS sequence"/>
</dbReference>
<name>A0A2J0YT99_RHIML</name>
<protein>
    <recommendedName>
        <fullName evidence="3">GNAT family N-acetyltransferase</fullName>
    </recommendedName>
</protein>
<dbReference type="Gene3D" id="3.40.630.30">
    <property type="match status" value="1"/>
</dbReference>
<gene>
    <name evidence="1" type="ORF">CEJ86_31940</name>
</gene>
<evidence type="ECO:0000313" key="2">
    <source>
        <dbReference type="Proteomes" id="UP000231987"/>
    </source>
</evidence>
<accession>A0A2J0YT99</accession>
<proteinExistence type="predicted"/>
<evidence type="ECO:0008006" key="3">
    <source>
        <dbReference type="Google" id="ProtNLM"/>
    </source>
</evidence>
<dbReference type="AlphaFoldDB" id="A0A2J0YT99"/>
<dbReference type="EMBL" id="NJGD01000034">
    <property type="protein sequence ID" value="PJR09086.1"/>
    <property type="molecule type" value="Genomic_DNA"/>
</dbReference>
<dbReference type="PANTHER" id="PTHR43441:SF2">
    <property type="entry name" value="FAMILY ACETYLTRANSFERASE, PUTATIVE (AFU_ORTHOLOGUE AFUA_7G00850)-RELATED"/>
    <property type="match status" value="1"/>
</dbReference>
<sequence>MTEASEKRFVGRSVELVALDPDRHTEAIHSGSHGVEKDALWRYLRDGPFPNVQTHRHHLARLCASDQFSGYAIVDRASSVVLGQAALMKFSVEHRSVEIGYVPFFRHYNGREEERKPCFS</sequence>
<reference evidence="1 2" key="1">
    <citation type="submission" date="2017-06" db="EMBL/GenBank/DDBJ databases">
        <title>Ensifer strains isolated from leguminous trees and herbs display diverse denitrification phenotypes with some acting as strong N2O sinks.</title>
        <authorList>
            <person name="Woliy K."/>
            <person name="Mania D."/>
            <person name="Bakken L.R."/>
            <person name="Frostegard A."/>
        </authorList>
    </citation>
    <scope>NUCLEOTIDE SEQUENCE [LARGE SCALE GENOMIC DNA]</scope>
    <source>
        <strain evidence="1 2">AC50a</strain>
    </source>
</reference>
<dbReference type="PANTHER" id="PTHR43441">
    <property type="entry name" value="RIBOSOMAL-PROTEIN-SERINE ACETYLTRANSFERASE"/>
    <property type="match status" value="1"/>
</dbReference>
<comment type="caution">
    <text evidence="1">The sequence shown here is derived from an EMBL/GenBank/DDBJ whole genome shotgun (WGS) entry which is preliminary data.</text>
</comment>
<evidence type="ECO:0000313" key="1">
    <source>
        <dbReference type="EMBL" id="PJR09086.1"/>
    </source>
</evidence>
<organism evidence="1 2">
    <name type="scientific">Rhizobium meliloti</name>
    <name type="common">Ensifer meliloti</name>
    <name type="synonym">Sinorhizobium meliloti</name>
    <dbReference type="NCBI Taxonomy" id="382"/>
    <lineage>
        <taxon>Bacteria</taxon>
        <taxon>Pseudomonadati</taxon>
        <taxon>Pseudomonadota</taxon>
        <taxon>Alphaproteobacteria</taxon>
        <taxon>Hyphomicrobiales</taxon>
        <taxon>Rhizobiaceae</taxon>
        <taxon>Sinorhizobium/Ensifer group</taxon>
        <taxon>Sinorhizobium</taxon>
    </lineage>
</organism>
<dbReference type="InterPro" id="IPR016181">
    <property type="entry name" value="Acyl_CoA_acyltransferase"/>
</dbReference>
<dbReference type="InterPro" id="IPR051908">
    <property type="entry name" value="Ribosomal_N-acetyltransferase"/>
</dbReference>
<dbReference type="SUPFAM" id="SSF55729">
    <property type="entry name" value="Acyl-CoA N-acyltransferases (Nat)"/>
    <property type="match status" value="1"/>
</dbReference>
<dbReference type="RefSeq" id="WP_100674968.1">
    <property type="nucleotide sequence ID" value="NZ_NJGD01000034.1"/>
</dbReference>
<dbReference type="GO" id="GO:0008999">
    <property type="term" value="F:protein-N-terminal-alanine acetyltransferase activity"/>
    <property type="evidence" value="ECO:0007669"/>
    <property type="project" value="TreeGrafter"/>
</dbReference>